<evidence type="ECO:0008006" key="3">
    <source>
        <dbReference type="Google" id="ProtNLM"/>
    </source>
</evidence>
<keyword evidence="2" id="KW-1185">Reference proteome</keyword>
<gene>
    <name evidence="1" type="ORF">GCM10009107_35570</name>
</gene>
<organism evidence="1 2">
    <name type="scientific">Ideonella azotifigens</name>
    <dbReference type="NCBI Taxonomy" id="513160"/>
    <lineage>
        <taxon>Bacteria</taxon>
        <taxon>Pseudomonadati</taxon>
        <taxon>Pseudomonadota</taxon>
        <taxon>Betaproteobacteria</taxon>
        <taxon>Burkholderiales</taxon>
        <taxon>Sphaerotilaceae</taxon>
        <taxon>Ideonella</taxon>
    </lineage>
</organism>
<evidence type="ECO:0000313" key="1">
    <source>
        <dbReference type="EMBL" id="GAA0756739.1"/>
    </source>
</evidence>
<name>A0ABN1K6V8_9BURK</name>
<dbReference type="Proteomes" id="UP001500279">
    <property type="component" value="Unassembled WGS sequence"/>
</dbReference>
<dbReference type="EMBL" id="BAAAEW010000023">
    <property type="protein sequence ID" value="GAA0756739.1"/>
    <property type="molecule type" value="Genomic_DNA"/>
</dbReference>
<comment type="caution">
    <text evidence="1">The sequence shown here is derived from an EMBL/GenBank/DDBJ whole genome shotgun (WGS) entry which is preliminary data.</text>
</comment>
<protein>
    <recommendedName>
        <fullName evidence="3">WG repeat-containing protein</fullName>
    </recommendedName>
</protein>
<proteinExistence type="predicted"/>
<evidence type="ECO:0000313" key="2">
    <source>
        <dbReference type="Proteomes" id="UP001500279"/>
    </source>
</evidence>
<sequence length="337" mass="36426">MRRSATPATITLVRRRPQRPVNSYRYDAMLFKTLRIERRCARAATLLALSALLTTAAHAADFGYTLLHVDGGLATQASGITADGTIVGSYQQPQGQSVVIRPFSYRDGMYRKLPAVEPAVYSFDDVNDKRHLVANLTHRDRSSQALLIRGKQKTAIEVPGAVMTRVDALNNLDTVVGSYDHDPDQYGILTTSGFLWTEAGGVVPFDAPGAVGLTIPWGLNKAGTAVGVYIDADSVYHGFVRGAGGTVTTLDYPGSPYTQLMDINDSGDIVGFYQDPVDYIIRGFLYRAGKFIPVGPAEATQGAYPWRIAANGRIVGWYANDQGLVNSFLATPSTVGE</sequence>
<reference evidence="1 2" key="1">
    <citation type="journal article" date="2019" name="Int. J. Syst. Evol. Microbiol.">
        <title>The Global Catalogue of Microorganisms (GCM) 10K type strain sequencing project: providing services to taxonomists for standard genome sequencing and annotation.</title>
        <authorList>
            <consortium name="The Broad Institute Genomics Platform"/>
            <consortium name="The Broad Institute Genome Sequencing Center for Infectious Disease"/>
            <person name="Wu L."/>
            <person name="Ma J."/>
        </authorList>
    </citation>
    <scope>NUCLEOTIDE SEQUENCE [LARGE SCALE GENOMIC DNA]</scope>
    <source>
        <strain evidence="1 2">JCM 15503</strain>
    </source>
</reference>
<accession>A0ABN1K6V8</accession>